<sequence>MVNLDQSMNRLSLMHGGGLLPRIHALQISFVGSHGPSSTGGDDKLGSSSECLVLRYDFRIFCCFGPNLCVL</sequence>
<proteinExistence type="predicted"/>
<dbReference type="Proteomes" id="UP000006882">
    <property type="component" value="Chromosome G2"/>
</dbReference>
<accession>A0A251QJW6</accession>
<evidence type="ECO:0000313" key="2">
    <source>
        <dbReference type="Proteomes" id="UP000006882"/>
    </source>
</evidence>
<evidence type="ECO:0000313" key="1">
    <source>
        <dbReference type="EMBL" id="ONI24013.1"/>
    </source>
</evidence>
<organism evidence="1 2">
    <name type="scientific">Prunus persica</name>
    <name type="common">Peach</name>
    <name type="synonym">Amygdalus persica</name>
    <dbReference type="NCBI Taxonomy" id="3760"/>
    <lineage>
        <taxon>Eukaryota</taxon>
        <taxon>Viridiplantae</taxon>
        <taxon>Streptophyta</taxon>
        <taxon>Embryophyta</taxon>
        <taxon>Tracheophyta</taxon>
        <taxon>Spermatophyta</taxon>
        <taxon>Magnoliopsida</taxon>
        <taxon>eudicotyledons</taxon>
        <taxon>Gunneridae</taxon>
        <taxon>Pentapetalae</taxon>
        <taxon>rosids</taxon>
        <taxon>fabids</taxon>
        <taxon>Rosales</taxon>
        <taxon>Rosaceae</taxon>
        <taxon>Amygdaloideae</taxon>
        <taxon>Amygdaleae</taxon>
        <taxon>Prunus</taxon>
    </lineage>
</organism>
<name>A0A251QJW6_PRUPE</name>
<dbReference type="Gramene" id="ONI24013">
    <property type="protein sequence ID" value="ONI24013"/>
    <property type="gene ID" value="PRUPE_2G219000"/>
</dbReference>
<dbReference type="AlphaFoldDB" id="A0A251QJW6"/>
<protein>
    <submittedName>
        <fullName evidence="1">Uncharacterized protein</fullName>
    </submittedName>
</protein>
<keyword evidence="2" id="KW-1185">Reference proteome</keyword>
<reference evidence="1 2" key="1">
    <citation type="journal article" date="2013" name="Nat. Genet.">
        <title>The high-quality draft genome of peach (Prunus persica) identifies unique patterns of genetic diversity, domestication and genome evolution.</title>
        <authorList>
            <consortium name="International Peach Genome Initiative"/>
            <person name="Verde I."/>
            <person name="Abbott A.G."/>
            <person name="Scalabrin S."/>
            <person name="Jung S."/>
            <person name="Shu S."/>
            <person name="Marroni F."/>
            <person name="Zhebentyayeva T."/>
            <person name="Dettori M.T."/>
            <person name="Grimwood J."/>
            <person name="Cattonaro F."/>
            <person name="Zuccolo A."/>
            <person name="Rossini L."/>
            <person name="Jenkins J."/>
            <person name="Vendramin E."/>
            <person name="Meisel L.A."/>
            <person name="Decroocq V."/>
            <person name="Sosinski B."/>
            <person name="Prochnik S."/>
            <person name="Mitros T."/>
            <person name="Policriti A."/>
            <person name="Cipriani G."/>
            <person name="Dondini L."/>
            <person name="Ficklin S."/>
            <person name="Goodstein D.M."/>
            <person name="Xuan P."/>
            <person name="Del Fabbro C."/>
            <person name="Aramini V."/>
            <person name="Copetti D."/>
            <person name="Gonzalez S."/>
            <person name="Horner D.S."/>
            <person name="Falchi R."/>
            <person name="Lucas S."/>
            <person name="Mica E."/>
            <person name="Maldonado J."/>
            <person name="Lazzari B."/>
            <person name="Bielenberg D."/>
            <person name="Pirona R."/>
            <person name="Miculan M."/>
            <person name="Barakat A."/>
            <person name="Testolin R."/>
            <person name="Stella A."/>
            <person name="Tartarini S."/>
            <person name="Tonutti P."/>
            <person name="Arus P."/>
            <person name="Orellana A."/>
            <person name="Wells C."/>
            <person name="Main D."/>
            <person name="Vizzotto G."/>
            <person name="Silva H."/>
            <person name="Salamini F."/>
            <person name="Schmutz J."/>
            <person name="Morgante M."/>
            <person name="Rokhsar D.S."/>
        </authorList>
    </citation>
    <scope>NUCLEOTIDE SEQUENCE [LARGE SCALE GENOMIC DNA]</scope>
    <source>
        <strain evidence="2">cv. Nemared</strain>
    </source>
</reference>
<gene>
    <name evidence="1" type="ORF">PRUPE_2G219000</name>
</gene>
<dbReference type="EMBL" id="CM007652">
    <property type="protein sequence ID" value="ONI24013.1"/>
    <property type="molecule type" value="Genomic_DNA"/>
</dbReference>